<dbReference type="PATRIC" id="fig|1458461.3.peg.1373"/>
<keyword evidence="2" id="KW-0732">Signal</keyword>
<dbReference type="Proteomes" id="UP000032160">
    <property type="component" value="Chromosome I"/>
</dbReference>
<feature type="transmembrane region" description="Helical" evidence="1">
    <location>
        <begin position="294"/>
        <end position="319"/>
    </location>
</feature>
<dbReference type="HOGENOM" id="CLU_020027_8_3_5"/>
<evidence type="ECO:0000256" key="1">
    <source>
        <dbReference type="SAM" id="Phobius"/>
    </source>
</evidence>
<sequence length="508" mass="54792">MHRVRSYLAVILIGIVAVSGAARADTGMLDWEDREIAQALDAFMPRLMDEENVPGAQVAFIRDGRMVYERAFGVRNVIGRAPVTTETIFEAASISKPVAAHVALQLVAAGKLRLDKDIGLGLEPPWLAPGADGSIPQITLEQVLTHTSGLSNDIRRTSHRLIAPPGGAFSYAGEGFGYLGYTITAHEQRPFADVARVRLLEPLGMAATGFALEDVQMALVATGHTGLWMPLAMVFVPFIAVFVIGALLAFLVVRLVLQQPHMESRHLVLPGILAGIATIVVLLELVGLGLLTAVLLVAFIFVLCVALAAVLWRLVFHLLGFTRARPGTVMRREEVSGSFWTRIAVVLAVVSLLPLMFMSVPLPLRAAGDVHPAASLRGSAGEIALFAQEIIDPRLLERSDMREMTRPRVPVGHGAPDGLAWGLGIGVRDRRLSDGDTQRTLWQWGSNPGYSSLLVIEPRSRAALVVLTNSQSGGRLVQELGAHVFGGLVELERDESWIVPFAAVAPNF</sequence>
<dbReference type="InterPro" id="IPR050789">
    <property type="entry name" value="Diverse_Enzym_Activities"/>
</dbReference>
<feature type="chain" id="PRO_5004957820" evidence="2">
    <location>
        <begin position="25"/>
        <end position="508"/>
    </location>
</feature>
<feature type="signal peptide" evidence="2">
    <location>
        <begin position="1"/>
        <end position="24"/>
    </location>
</feature>
<feature type="domain" description="Beta-lactamase-related" evidence="3">
    <location>
        <begin position="363"/>
        <end position="476"/>
    </location>
</feature>
<feature type="transmembrane region" description="Helical" evidence="1">
    <location>
        <begin position="267"/>
        <end position="288"/>
    </location>
</feature>
<dbReference type="RefSeq" id="WP_043950196.1">
    <property type="nucleotide sequence ID" value="NZ_HG966617.1"/>
</dbReference>
<dbReference type="AlphaFoldDB" id="X5M8F9"/>
<keyword evidence="1" id="KW-1133">Transmembrane helix</keyword>
<keyword evidence="1" id="KW-0812">Transmembrane</keyword>
<feature type="domain" description="Beta-lactamase-related" evidence="3">
    <location>
        <begin position="40"/>
        <end position="226"/>
    </location>
</feature>
<feature type="transmembrane region" description="Helical" evidence="1">
    <location>
        <begin position="339"/>
        <end position="357"/>
    </location>
</feature>
<dbReference type="STRING" id="1458461.BN1012_Phect1374"/>
<dbReference type="KEGG" id="pect:BN1012_Phect1374"/>
<dbReference type="Pfam" id="PF00144">
    <property type="entry name" value="Beta-lactamase"/>
    <property type="match status" value="2"/>
</dbReference>
<feature type="transmembrane region" description="Helical" evidence="1">
    <location>
        <begin position="227"/>
        <end position="255"/>
    </location>
</feature>
<dbReference type="InterPro" id="IPR001466">
    <property type="entry name" value="Beta-lactam-related"/>
</dbReference>
<reference evidence="4 5" key="1">
    <citation type="journal article" date="2014" name="Front. Genet.">
        <title>Genome and metabolic network of "Candidatus Phaeomarinobacter ectocarpi" Ec32, a new candidate genus of Alphaproteobacteria frequently associated with brown algae.</title>
        <authorList>
            <person name="Dittami S.M."/>
            <person name="Barbeyron T."/>
            <person name="Boyen C."/>
            <person name="Cambefort J."/>
            <person name="Collet G."/>
            <person name="Delage L."/>
            <person name="Gobet A."/>
            <person name="Groisillier A."/>
            <person name="Leblanc C."/>
            <person name="Michel G."/>
            <person name="Scornet D."/>
            <person name="Siegel A."/>
            <person name="Tapia J.E."/>
            <person name="Tonon T."/>
        </authorList>
    </citation>
    <scope>NUCLEOTIDE SEQUENCE [LARGE SCALE GENOMIC DNA]</scope>
    <source>
        <strain evidence="4 5">Ec32</strain>
    </source>
</reference>
<evidence type="ECO:0000256" key="2">
    <source>
        <dbReference type="SAM" id="SignalP"/>
    </source>
</evidence>
<gene>
    <name evidence="4" type="ORF">BN1012_Phect1374</name>
</gene>
<proteinExistence type="predicted"/>
<name>X5M8F9_9HYPH</name>
<dbReference type="EMBL" id="HG966617">
    <property type="protein sequence ID" value="CDO59588.1"/>
    <property type="molecule type" value="Genomic_DNA"/>
</dbReference>
<dbReference type="OrthoDB" id="5377981at2"/>
<dbReference type="Gene3D" id="3.40.710.10">
    <property type="entry name" value="DD-peptidase/beta-lactamase superfamily"/>
    <property type="match status" value="2"/>
</dbReference>
<keyword evidence="1" id="KW-0472">Membrane</keyword>
<evidence type="ECO:0000313" key="5">
    <source>
        <dbReference type="Proteomes" id="UP000032160"/>
    </source>
</evidence>
<dbReference type="PANTHER" id="PTHR43283">
    <property type="entry name" value="BETA-LACTAMASE-RELATED"/>
    <property type="match status" value="1"/>
</dbReference>
<dbReference type="InterPro" id="IPR012338">
    <property type="entry name" value="Beta-lactam/transpept-like"/>
</dbReference>
<evidence type="ECO:0000259" key="3">
    <source>
        <dbReference type="Pfam" id="PF00144"/>
    </source>
</evidence>
<keyword evidence="5" id="KW-1185">Reference proteome</keyword>
<dbReference type="SUPFAM" id="SSF56601">
    <property type="entry name" value="beta-lactamase/transpeptidase-like"/>
    <property type="match status" value="1"/>
</dbReference>
<dbReference type="PANTHER" id="PTHR43283:SF18">
    <property type="match status" value="1"/>
</dbReference>
<evidence type="ECO:0000313" key="4">
    <source>
        <dbReference type="EMBL" id="CDO59588.1"/>
    </source>
</evidence>
<protein>
    <submittedName>
        <fullName evidence="4">Beta-lactamase class C and other penicillin binding proteins</fullName>
    </submittedName>
</protein>
<accession>X5M8F9</accession>
<organism evidence="4 5">
    <name type="scientific">Candidatus Phaeomarinibacter ectocarpi</name>
    <dbReference type="NCBI Taxonomy" id="1458461"/>
    <lineage>
        <taxon>Bacteria</taxon>
        <taxon>Pseudomonadati</taxon>
        <taxon>Pseudomonadota</taxon>
        <taxon>Alphaproteobacteria</taxon>
        <taxon>Hyphomicrobiales</taxon>
        <taxon>Parvibaculaceae</taxon>
        <taxon>Candidatus Phaeomarinibacter</taxon>
    </lineage>
</organism>